<keyword evidence="1" id="KW-0472">Membrane</keyword>
<gene>
    <name evidence="2" type="ORF">FF100_31650</name>
</gene>
<comment type="caution">
    <text evidence="2">The sequence shown here is derived from an EMBL/GenBank/DDBJ whole genome shotgun (WGS) entry which is preliminary data.</text>
</comment>
<feature type="transmembrane region" description="Helical" evidence="1">
    <location>
        <begin position="62"/>
        <end position="80"/>
    </location>
</feature>
<evidence type="ECO:0000313" key="3">
    <source>
        <dbReference type="Proteomes" id="UP000305267"/>
    </source>
</evidence>
<protein>
    <recommendedName>
        <fullName evidence="4">Lipoprotein</fullName>
    </recommendedName>
</protein>
<organism evidence="2 3">
    <name type="scientific">Methylobacterium terricola</name>
    <dbReference type="NCBI Taxonomy" id="2583531"/>
    <lineage>
        <taxon>Bacteria</taxon>
        <taxon>Pseudomonadati</taxon>
        <taxon>Pseudomonadota</taxon>
        <taxon>Alphaproteobacteria</taxon>
        <taxon>Hyphomicrobiales</taxon>
        <taxon>Methylobacteriaceae</taxon>
        <taxon>Methylobacterium</taxon>
    </lineage>
</organism>
<sequence length="119" mass="12494">MRIAVLIIGLCLSFAIFLQSCAVSFGADVAKNQDLAEGGALGVLVALLFIIGAAFALGLPRLSGSIFLLAGLIGNVAGRTTKFHDLNYWGAAALILSLMAFLGNRELRKSKMAKKELSP</sequence>
<evidence type="ECO:0008006" key="4">
    <source>
        <dbReference type="Google" id="ProtNLM"/>
    </source>
</evidence>
<proteinExistence type="predicted"/>
<evidence type="ECO:0000313" key="2">
    <source>
        <dbReference type="EMBL" id="TNC07638.1"/>
    </source>
</evidence>
<accession>A0A5C4L705</accession>
<keyword evidence="3" id="KW-1185">Reference proteome</keyword>
<reference evidence="2 3" key="1">
    <citation type="submission" date="2019-06" db="EMBL/GenBank/DDBJ databases">
        <title>Genome of Methylobacterium sp. 17Sr1-39.</title>
        <authorList>
            <person name="Seo T."/>
        </authorList>
    </citation>
    <scope>NUCLEOTIDE SEQUENCE [LARGE SCALE GENOMIC DNA]</scope>
    <source>
        <strain evidence="2 3">17Sr1-39</strain>
    </source>
</reference>
<dbReference type="RefSeq" id="WP_139040014.1">
    <property type="nucleotide sequence ID" value="NZ_VDDA01000032.1"/>
</dbReference>
<dbReference type="EMBL" id="VDDA01000032">
    <property type="protein sequence ID" value="TNC07638.1"/>
    <property type="molecule type" value="Genomic_DNA"/>
</dbReference>
<dbReference type="Proteomes" id="UP000305267">
    <property type="component" value="Unassembled WGS sequence"/>
</dbReference>
<keyword evidence="1" id="KW-0812">Transmembrane</keyword>
<feature type="transmembrane region" description="Helical" evidence="1">
    <location>
        <begin position="36"/>
        <end position="55"/>
    </location>
</feature>
<dbReference type="AlphaFoldDB" id="A0A5C4L705"/>
<feature type="transmembrane region" description="Helical" evidence="1">
    <location>
        <begin position="86"/>
        <end position="104"/>
    </location>
</feature>
<dbReference type="PROSITE" id="PS51257">
    <property type="entry name" value="PROKAR_LIPOPROTEIN"/>
    <property type="match status" value="1"/>
</dbReference>
<keyword evidence="1" id="KW-1133">Transmembrane helix</keyword>
<name>A0A5C4L705_9HYPH</name>
<evidence type="ECO:0000256" key="1">
    <source>
        <dbReference type="SAM" id="Phobius"/>
    </source>
</evidence>
<dbReference type="OrthoDB" id="8303516at2"/>